<dbReference type="Pfam" id="PF00031">
    <property type="entry name" value="Cystatin"/>
    <property type="match status" value="1"/>
</dbReference>
<accession>A0AAW1AP24</accession>
<dbReference type="Proteomes" id="UP001474421">
    <property type="component" value="Unassembled WGS sequence"/>
</dbReference>
<dbReference type="FunFam" id="3.10.450.10:FF:000004">
    <property type="entry name" value="Cystatin C"/>
    <property type="match status" value="1"/>
</dbReference>
<dbReference type="PANTHER" id="PTHR47033">
    <property type="entry name" value="CYSTATIN-M"/>
    <property type="match status" value="1"/>
</dbReference>
<name>A0AAW1AP24_CROAD</name>
<dbReference type="AlphaFoldDB" id="A0AAW1AP24"/>
<dbReference type="PANTHER" id="PTHR47033:SF1">
    <property type="entry name" value="CYSTATIN-M"/>
    <property type="match status" value="1"/>
</dbReference>
<feature type="chain" id="PRO_5043452361" evidence="9">
    <location>
        <begin position="23"/>
        <end position="239"/>
    </location>
</feature>
<evidence type="ECO:0000256" key="4">
    <source>
        <dbReference type="ARBA" id="ARBA00022690"/>
    </source>
</evidence>
<keyword evidence="5" id="KW-0789">Thiol protease inhibitor</keyword>
<dbReference type="InterPro" id="IPR046350">
    <property type="entry name" value="Cystatin_sf"/>
</dbReference>
<evidence type="ECO:0000256" key="8">
    <source>
        <dbReference type="SAM" id="MobiDB-lite"/>
    </source>
</evidence>
<feature type="signal peptide" evidence="9">
    <location>
        <begin position="1"/>
        <end position="22"/>
    </location>
</feature>
<evidence type="ECO:0000256" key="2">
    <source>
        <dbReference type="ARBA" id="ARBA00009403"/>
    </source>
</evidence>
<dbReference type="InterPro" id="IPR018073">
    <property type="entry name" value="Prot_inh_cystat_CS"/>
</dbReference>
<comment type="similarity">
    <text evidence="2">Belongs to the cystatin family.</text>
</comment>
<dbReference type="InterPro" id="IPR000010">
    <property type="entry name" value="Cystatin_dom"/>
</dbReference>
<protein>
    <submittedName>
        <fullName evidence="11">Cystatin-1</fullName>
    </submittedName>
</protein>
<dbReference type="SUPFAM" id="SSF54403">
    <property type="entry name" value="Cystatin/monellin"/>
    <property type="match status" value="1"/>
</dbReference>
<reference evidence="11 12" key="1">
    <citation type="journal article" date="2024" name="Proc. Natl. Acad. Sci. U.S.A.">
        <title>The genetic regulatory architecture and epigenomic basis for age-related changes in rattlesnake venom.</title>
        <authorList>
            <person name="Hogan M.P."/>
            <person name="Holding M.L."/>
            <person name="Nystrom G.S."/>
            <person name="Colston T.J."/>
            <person name="Bartlett D.A."/>
            <person name="Mason A.J."/>
            <person name="Ellsworth S.A."/>
            <person name="Rautsaw R.M."/>
            <person name="Lawrence K.C."/>
            <person name="Strickland J.L."/>
            <person name="He B."/>
            <person name="Fraser P."/>
            <person name="Margres M.J."/>
            <person name="Gilbert D.M."/>
            <person name="Gibbs H.L."/>
            <person name="Parkinson C.L."/>
            <person name="Rokyta D.R."/>
        </authorList>
    </citation>
    <scope>NUCLEOTIDE SEQUENCE [LARGE SCALE GENOMIC DNA]</scope>
    <source>
        <strain evidence="11">DRR0105</strain>
    </source>
</reference>
<evidence type="ECO:0000256" key="7">
    <source>
        <dbReference type="ARBA" id="ARBA00054923"/>
    </source>
</evidence>
<evidence type="ECO:0000313" key="12">
    <source>
        <dbReference type="Proteomes" id="UP001474421"/>
    </source>
</evidence>
<dbReference type="PROSITE" id="PS00287">
    <property type="entry name" value="CYSTATIN"/>
    <property type="match status" value="1"/>
</dbReference>
<proteinExistence type="inferred from homology"/>
<evidence type="ECO:0000256" key="6">
    <source>
        <dbReference type="ARBA" id="ARBA00023157"/>
    </source>
</evidence>
<keyword evidence="6" id="KW-1015">Disulfide bond</keyword>
<dbReference type="EMBL" id="JAOTOJ010000019">
    <property type="protein sequence ID" value="KAK9391284.1"/>
    <property type="molecule type" value="Genomic_DNA"/>
</dbReference>
<organism evidence="11 12">
    <name type="scientific">Crotalus adamanteus</name>
    <name type="common">Eastern diamondback rattlesnake</name>
    <dbReference type="NCBI Taxonomy" id="8729"/>
    <lineage>
        <taxon>Eukaryota</taxon>
        <taxon>Metazoa</taxon>
        <taxon>Chordata</taxon>
        <taxon>Craniata</taxon>
        <taxon>Vertebrata</taxon>
        <taxon>Euteleostomi</taxon>
        <taxon>Lepidosauria</taxon>
        <taxon>Squamata</taxon>
        <taxon>Bifurcata</taxon>
        <taxon>Unidentata</taxon>
        <taxon>Episquamata</taxon>
        <taxon>Toxicofera</taxon>
        <taxon>Serpentes</taxon>
        <taxon>Colubroidea</taxon>
        <taxon>Viperidae</taxon>
        <taxon>Crotalinae</taxon>
        <taxon>Crotalus</taxon>
    </lineage>
</organism>
<keyword evidence="9" id="KW-0732">Signal</keyword>
<feature type="region of interest" description="Disordered" evidence="8">
    <location>
        <begin position="144"/>
        <end position="239"/>
    </location>
</feature>
<comment type="function">
    <text evidence="7">Inhibits various C1 cysteine proteases including cathepsin L, papain and cathepsin B. This protein has no toxic activity and its function in the venom is unknown. It may play a role as housekeeping or regulatory protein.</text>
</comment>
<dbReference type="Gene3D" id="3.10.450.10">
    <property type="match status" value="1"/>
</dbReference>
<keyword evidence="4" id="KW-0646">Protease inhibitor</keyword>
<comment type="subcellular location">
    <subcellularLocation>
        <location evidence="1">Secreted</location>
    </subcellularLocation>
</comment>
<keyword evidence="3" id="KW-0964">Secreted</keyword>
<comment type="caution">
    <text evidence="11">The sequence shown here is derived from an EMBL/GenBank/DDBJ whole genome shotgun (WGS) entry which is preliminary data.</text>
</comment>
<evidence type="ECO:0000256" key="3">
    <source>
        <dbReference type="ARBA" id="ARBA00022525"/>
    </source>
</evidence>
<dbReference type="CDD" id="cd00042">
    <property type="entry name" value="CY"/>
    <property type="match status" value="1"/>
</dbReference>
<gene>
    <name evidence="11" type="ORF">NXF25_018614</name>
</gene>
<evidence type="ECO:0000256" key="1">
    <source>
        <dbReference type="ARBA" id="ARBA00004613"/>
    </source>
</evidence>
<evidence type="ECO:0000313" key="11">
    <source>
        <dbReference type="EMBL" id="KAK9391284.1"/>
    </source>
</evidence>
<dbReference type="GO" id="GO:0004869">
    <property type="term" value="F:cysteine-type endopeptidase inhibitor activity"/>
    <property type="evidence" value="ECO:0007669"/>
    <property type="project" value="UniProtKB-KW"/>
</dbReference>
<keyword evidence="12" id="KW-1185">Reference proteome</keyword>
<feature type="domain" description="Cystatin" evidence="10">
    <location>
        <begin position="24"/>
        <end position="139"/>
    </location>
</feature>
<dbReference type="SMART" id="SM00043">
    <property type="entry name" value="CY"/>
    <property type="match status" value="1"/>
</dbReference>
<dbReference type="GO" id="GO:0070062">
    <property type="term" value="C:extracellular exosome"/>
    <property type="evidence" value="ECO:0007669"/>
    <property type="project" value="TreeGrafter"/>
</dbReference>
<evidence type="ECO:0000259" key="10">
    <source>
        <dbReference type="SMART" id="SM00043"/>
    </source>
</evidence>
<evidence type="ECO:0000256" key="9">
    <source>
        <dbReference type="SAM" id="SignalP"/>
    </source>
</evidence>
<evidence type="ECO:0000256" key="5">
    <source>
        <dbReference type="ARBA" id="ARBA00022704"/>
    </source>
</evidence>
<sequence>MHSRLPVPASLCLLLLLPSVLPASMPGGLSPRDVTDPEVQEAAVFAVEEYNARSTNSNYFKALRLVQAESQVVSGAKYYLTMELVKTSCRKTNGNPKGYQEIQNCRLPPRNQQEKLTCHFEVWSRPWLNKTLLTKIGREGWRKEGRKGWEGGRKEGRIGREGGMEEGRRDRLEGRDGGRKEGEIDWEGWRKEGRKERDWKGGMKEGKRLGGMDGRRKEEGKIDWKGGGMEERKEGRKIG</sequence>